<dbReference type="Pfam" id="PF04616">
    <property type="entry name" value="Glyco_hydro_43"/>
    <property type="match status" value="1"/>
</dbReference>
<proteinExistence type="inferred from homology"/>
<dbReference type="InterPro" id="IPR051795">
    <property type="entry name" value="Glycosyl_Hydrlase_43"/>
</dbReference>
<keyword evidence="3" id="KW-0326">Glycosidase</keyword>
<reference evidence="4" key="2">
    <citation type="journal article" date="2021" name="PeerJ">
        <title>Extensive microbial diversity within the chicken gut microbiome revealed by metagenomics and culture.</title>
        <authorList>
            <person name="Gilroy R."/>
            <person name="Ravi A."/>
            <person name="Getino M."/>
            <person name="Pursley I."/>
            <person name="Horton D.L."/>
            <person name="Alikhan N.F."/>
            <person name="Baker D."/>
            <person name="Gharbi K."/>
            <person name="Hall N."/>
            <person name="Watson M."/>
            <person name="Adriaenssens E.M."/>
            <person name="Foster-Nyarko E."/>
            <person name="Jarju S."/>
            <person name="Secka A."/>
            <person name="Antonio M."/>
            <person name="Oren A."/>
            <person name="Chaudhuri R.R."/>
            <person name="La Ragione R."/>
            <person name="Hildebrand F."/>
            <person name="Pallen M.J."/>
        </authorList>
    </citation>
    <scope>NUCLEOTIDE SEQUENCE</scope>
    <source>
        <strain evidence="4">11159</strain>
    </source>
</reference>
<name>A0A9D9GW84_9BACL</name>
<dbReference type="InterPro" id="IPR006710">
    <property type="entry name" value="Glyco_hydro_43"/>
</dbReference>
<dbReference type="PANTHER" id="PTHR42812:SF14">
    <property type="entry name" value="SECRETED PROTEIN"/>
    <property type="match status" value="1"/>
</dbReference>
<comment type="similarity">
    <text evidence="1">Belongs to the glycosyl hydrolase 43 family.</text>
</comment>
<dbReference type="GO" id="GO:0005975">
    <property type="term" value="P:carbohydrate metabolic process"/>
    <property type="evidence" value="ECO:0007669"/>
    <property type="project" value="InterPro"/>
</dbReference>
<dbReference type="PANTHER" id="PTHR42812">
    <property type="entry name" value="BETA-XYLOSIDASE"/>
    <property type="match status" value="1"/>
</dbReference>
<evidence type="ECO:0000256" key="1">
    <source>
        <dbReference type="ARBA" id="ARBA00009865"/>
    </source>
</evidence>
<evidence type="ECO:0000313" key="4">
    <source>
        <dbReference type="EMBL" id="MBO8427084.1"/>
    </source>
</evidence>
<comment type="caution">
    <text evidence="4">The sequence shown here is derived from an EMBL/GenBank/DDBJ whole genome shotgun (WGS) entry which is preliminary data.</text>
</comment>
<keyword evidence="2" id="KW-0378">Hydrolase</keyword>
<dbReference type="SUPFAM" id="SSF75005">
    <property type="entry name" value="Arabinanase/levansucrase/invertase"/>
    <property type="match status" value="1"/>
</dbReference>
<sequence length="821" mass="92462">MKRILNIFVLVPFIGLVSCKNNNNYKDDGDVYVEPNPVLVDDSYLLNHDDLNEDTYNNSIVLPSTGTGESNQAADPFILRYNGMYYLYATTSNRFVRGYKSKDLINWERVRGRGIDQGFVYDYSLDPNAPKDANPFAPEVYYYNGYFYMVCSPSGKGHYILRSNSPEGPFKSIAGNIGEGIDGSLFFESDGEILFFNAGAGSINALKMNDDLKSFTGYKISLNDNKVGGWNEGPFLLKYDGNYYMTYCGSHYLSPSYRVDYSFALGSSDPAKSSSYINKGHVLLETDDPNFNGLGHSMTVLGPDLDSYYIVYHNLTPNNARYLDFTRLSFNGSRMVANNVSKNNNLVPSYPTFESESYGENLETVGDFYLSSESSEDTFTCEFNVTGFGKAIFAYHDENNYSYLTYSDNLDLGIYKVKDGKTTLVYEASLPENTNYDVNHAFRISYSKGETDLFFDTMEVANDIPSYFTGGKVGYDDYFDNVGYVAFSNVGQGSSDKKAYNSDYILANAYDDTLSYLRDGSDLVVVDEGDTLDSYSYNLILNNEGDRATYRIYSFNDSPLDLYIRMPTLYQGKKIGLRIDDGEIKEYTINSDTLIYKNGDVYFNLATLDLPYGPHYLSIYNVGDKVGFSEFQLIEKGDNDELNLTLNRNLDDRKLSIIGNITKESDFISTSNETSSGFVYDDVIYSGNYEASVTFSVDNLDDDGYVGLLFDAQHFKKNYSGDGSGENDPNGFTGYRLELDGSNANLYHIDYLNRELIDRTEFELNANTNYTLRIVQNGKKISCYVNEELLFEDAYNISLDYGKVGLISSNINAKFYSLEAK</sequence>
<protein>
    <submittedName>
        <fullName evidence="4">Family 43 glycosylhydrolase</fullName>
    </submittedName>
</protein>
<reference evidence="4" key="1">
    <citation type="submission" date="2020-10" db="EMBL/GenBank/DDBJ databases">
        <authorList>
            <person name="Gilroy R."/>
        </authorList>
    </citation>
    <scope>NUCLEOTIDE SEQUENCE</scope>
    <source>
        <strain evidence="4">11159</strain>
    </source>
</reference>
<dbReference type="AlphaFoldDB" id="A0A9D9GW84"/>
<dbReference type="Gene3D" id="2.60.120.560">
    <property type="entry name" value="Exo-inulinase, domain 1"/>
    <property type="match status" value="2"/>
</dbReference>
<gene>
    <name evidence="4" type="ORF">IAC58_00790</name>
</gene>
<evidence type="ECO:0000313" key="5">
    <source>
        <dbReference type="Proteomes" id="UP000823613"/>
    </source>
</evidence>
<dbReference type="GO" id="GO:0004553">
    <property type="term" value="F:hydrolase activity, hydrolyzing O-glycosyl compounds"/>
    <property type="evidence" value="ECO:0007669"/>
    <property type="project" value="InterPro"/>
</dbReference>
<dbReference type="PROSITE" id="PS51257">
    <property type="entry name" value="PROKAR_LIPOPROTEIN"/>
    <property type="match status" value="1"/>
</dbReference>
<dbReference type="InterPro" id="IPR023296">
    <property type="entry name" value="Glyco_hydro_beta-prop_sf"/>
</dbReference>
<dbReference type="EMBL" id="JADIMY010000013">
    <property type="protein sequence ID" value="MBO8427084.1"/>
    <property type="molecule type" value="Genomic_DNA"/>
</dbReference>
<evidence type="ECO:0000256" key="2">
    <source>
        <dbReference type="ARBA" id="ARBA00022801"/>
    </source>
</evidence>
<dbReference type="Gene3D" id="2.115.10.20">
    <property type="entry name" value="Glycosyl hydrolase domain, family 43"/>
    <property type="match status" value="1"/>
</dbReference>
<evidence type="ECO:0000256" key="3">
    <source>
        <dbReference type="ARBA" id="ARBA00023295"/>
    </source>
</evidence>
<accession>A0A9D9GW84</accession>
<organism evidence="4 5">
    <name type="scientific">Candidatus Onthovivens merdipullorum</name>
    <dbReference type="NCBI Taxonomy" id="2840889"/>
    <lineage>
        <taxon>Bacteria</taxon>
        <taxon>Bacillati</taxon>
        <taxon>Bacillota</taxon>
        <taxon>Bacilli</taxon>
        <taxon>Bacillales</taxon>
        <taxon>Candidatus Onthovivens</taxon>
    </lineage>
</organism>
<dbReference type="Proteomes" id="UP000823613">
    <property type="component" value="Unassembled WGS sequence"/>
</dbReference>